<keyword evidence="2" id="KW-1185">Reference proteome</keyword>
<accession>A0A9J6NZ00</accession>
<dbReference type="AlphaFoldDB" id="A0A9J6NZ00"/>
<name>A0A9J6NZ00_9CLOT</name>
<organism evidence="1 2">
    <name type="scientific">Oceanirhabdus seepicola</name>
    <dbReference type="NCBI Taxonomy" id="2828781"/>
    <lineage>
        <taxon>Bacteria</taxon>
        <taxon>Bacillati</taxon>
        <taxon>Bacillota</taxon>
        <taxon>Clostridia</taxon>
        <taxon>Eubacteriales</taxon>
        <taxon>Clostridiaceae</taxon>
        <taxon>Oceanirhabdus</taxon>
    </lineage>
</organism>
<sequence length="49" mass="5869">MSYLNEKEKNNIIKIDDKLLSFPKIEEIDFVFEKEDMTEWLNNMTNGIS</sequence>
<evidence type="ECO:0000313" key="1">
    <source>
        <dbReference type="EMBL" id="MCM1989206.1"/>
    </source>
</evidence>
<dbReference type="RefSeq" id="WP_250858144.1">
    <property type="nucleotide sequence ID" value="NZ_JAGSOJ010000001.1"/>
</dbReference>
<reference evidence="1" key="1">
    <citation type="journal article" date="2021" name="mSystems">
        <title>Bacteria and Archaea Synergistically Convert Glycine Betaine to Biogenic Methane in the Formosa Cold Seep of the South China Sea.</title>
        <authorList>
            <person name="Li L."/>
            <person name="Zhang W."/>
            <person name="Zhang S."/>
            <person name="Song L."/>
            <person name="Sun Q."/>
            <person name="Zhang H."/>
            <person name="Xiang H."/>
            <person name="Dong X."/>
        </authorList>
    </citation>
    <scope>NUCLEOTIDE SEQUENCE</scope>
    <source>
        <strain evidence="1">ZWT</strain>
    </source>
</reference>
<comment type="caution">
    <text evidence="1">The sequence shown here is derived from an EMBL/GenBank/DDBJ whole genome shotgun (WGS) entry which is preliminary data.</text>
</comment>
<proteinExistence type="predicted"/>
<dbReference type="EMBL" id="JAGSOJ010000001">
    <property type="protein sequence ID" value="MCM1989206.1"/>
    <property type="molecule type" value="Genomic_DNA"/>
</dbReference>
<gene>
    <name evidence="1" type="ORF">KDK92_05590</name>
</gene>
<dbReference type="Proteomes" id="UP001056429">
    <property type="component" value="Unassembled WGS sequence"/>
</dbReference>
<reference evidence="1" key="2">
    <citation type="submission" date="2021-04" db="EMBL/GenBank/DDBJ databases">
        <authorList>
            <person name="Dong X."/>
        </authorList>
    </citation>
    <scope>NUCLEOTIDE SEQUENCE</scope>
    <source>
        <strain evidence="1">ZWT</strain>
    </source>
</reference>
<evidence type="ECO:0000313" key="2">
    <source>
        <dbReference type="Proteomes" id="UP001056429"/>
    </source>
</evidence>
<protein>
    <submittedName>
        <fullName evidence="1">Uncharacterized protein</fullName>
    </submittedName>
</protein>